<comment type="similarity">
    <text evidence="1 6">Belongs to the glycosyl hydrolase 37 family.</text>
</comment>
<keyword evidence="4 6" id="KW-0378">Hydrolase</keyword>
<dbReference type="PROSITE" id="PS00927">
    <property type="entry name" value="TREHALASE_1"/>
    <property type="match status" value="1"/>
</dbReference>
<dbReference type="InterPro" id="IPR018232">
    <property type="entry name" value="Glyco_hydro_37_CS"/>
</dbReference>
<dbReference type="PANTHER" id="PTHR23403:SF5">
    <property type="entry name" value="TREHALASE"/>
    <property type="match status" value="1"/>
</dbReference>
<organism evidence="8 9">
    <name type="scientific">Panagrolaimus davidi</name>
    <dbReference type="NCBI Taxonomy" id="227884"/>
    <lineage>
        <taxon>Eukaryota</taxon>
        <taxon>Metazoa</taxon>
        <taxon>Ecdysozoa</taxon>
        <taxon>Nematoda</taxon>
        <taxon>Chromadorea</taxon>
        <taxon>Rhabditida</taxon>
        <taxon>Tylenchina</taxon>
        <taxon>Panagrolaimomorpha</taxon>
        <taxon>Panagrolaimoidea</taxon>
        <taxon>Panagrolaimidae</taxon>
        <taxon>Panagrolaimus</taxon>
    </lineage>
</organism>
<dbReference type="PANTHER" id="PTHR23403">
    <property type="entry name" value="TREHALASE"/>
    <property type="match status" value="1"/>
</dbReference>
<feature type="region of interest" description="Disordered" evidence="7">
    <location>
        <begin position="486"/>
        <end position="510"/>
    </location>
</feature>
<protein>
    <recommendedName>
        <fullName evidence="3 6">Trehalase</fullName>
        <ecNumber evidence="2 6">3.2.1.28</ecNumber>
    </recommendedName>
    <alternativeName>
        <fullName evidence="6">Alpha-trehalose glucohydrolase</fullName>
    </alternativeName>
</protein>
<dbReference type="InterPro" id="IPR008928">
    <property type="entry name" value="6-hairpin_glycosidase_sf"/>
</dbReference>
<dbReference type="SUPFAM" id="SSF48208">
    <property type="entry name" value="Six-hairpin glycosidases"/>
    <property type="match status" value="1"/>
</dbReference>
<evidence type="ECO:0000256" key="4">
    <source>
        <dbReference type="ARBA" id="ARBA00022801"/>
    </source>
</evidence>
<dbReference type="EC" id="3.2.1.28" evidence="2 6"/>
<evidence type="ECO:0000256" key="3">
    <source>
        <dbReference type="ARBA" id="ARBA00019905"/>
    </source>
</evidence>
<accession>A0A914PTX7</accession>
<dbReference type="AlphaFoldDB" id="A0A914PTX7"/>
<comment type="catalytic activity">
    <reaction evidence="6">
        <text>alpha,alpha-trehalose + H2O = alpha-D-glucose + beta-D-glucose</text>
        <dbReference type="Rhea" id="RHEA:32675"/>
        <dbReference type="ChEBI" id="CHEBI:15377"/>
        <dbReference type="ChEBI" id="CHEBI:15903"/>
        <dbReference type="ChEBI" id="CHEBI:16551"/>
        <dbReference type="ChEBI" id="CHEBI:17925"/>
        <dbReference type="EC" id="3.2.1.28"/>
    </reaction>
</comment>
<evidence type="ECO:0000256" key="5">
    <source>
        <dbReference type="ARBA" id="ARBA00023295"/>
    </source>
</evidence>
<keyword evidence="8" id="KW-1185">Reference proteome</keyword>
<reference evidence="9" key="1">
    <citation type="submission" date="2022-11" db="UniProtKB">
        <authorList>
            <consortium name="WormBaseParasite"/>
        </authorList>
    </citation>
    <scope>IDENTIFICATION</scope>
</reference>
<evidence type="ECO:0000256" key="1">
    <source>
        <dbReference type="ARBA" id="ARBA00005615"/>
    </source>
</evidence>
<dbReference type="InterPro" id="IPR012341">
    <property type="entry name" value="6hp_glycosidase-like_sf"/>
</dbReference>
<name>A0A914PTX7_9BILA</name>
<evidence type="ECO:0000256" key="2">
    <source>
        <dbReference type="ARBA" id="ARBA00012757"/>
    </source>
</evidence>
<feature type="compositionally biased region" description="Low complexity" evidence="7">
    <location>
        <begin position="486"/>
        <end position="509"/>
    </location>
</feature>
<evidence type="ECO:0000313" key="8">
    <source>
        <dbReference type="Proteomes" id="UP000887578"/>
    </source>
</evidence>
<dbReference type="PRINTS" id="PR00744">
    <property type="entry name" value="GLHYDRLASE37"/>
</dbReference>
<dbReference type="Gene3D" id="1.50.10.10">
    <property type="match status" value="2"/>
</dbReference>
<dbReference type="Proteomes" id="UP000887578">
    <property type="component" value="Unplaced"/>
</dbReference>
<evidence type="ECO:0000313" key="9">
    <source>
        <dbReference type="WBParaSite" id="PDA_v2.g2218.t1"/>
    </source>
</evidence>
<dbReference type="InterPro" id="IPR001661">
    <property type="entry name" value="Glyco_hydro_37"/>
</dbReference>
<keyword evidence="5 6" id="KW-0326">Glycosidase</keyword>
<dbReference type="GO" id="GO:0004555">
    <property type="term" value="F:alpha,alpha-trehalase activity"/>
    <property type="evidence" value="ECO:0007669"/>
    <property type="project" value="UniProtKB-EC"/>
</dbReference>
<dbReference type="Pfam" id="PF01204">
    <property type="entry name" value="Trehalase"/>
    <property type="match status" value="2"/>
</dbReference>
<dbReference type="GO" id="GO:0005993">
    <property type="term" value="P:trehalose catabolic process"/>
    <property type="evidence" value="ECO:0007669"/>
    <property type="project" value="TreeGrafter"/>
</dbReference>
<dbReference type="WBParaSite" id="PDA_v2.g2218.t1">
    <property type="protein sequence ID" value="PDA_v2.g2218.t1"/>
    <property type="gene ID" value="PDA_v2.g2218"/>
</dbReference>
<evidence type="ECO:0000256" key="6">
    <source>
        <dbReference type="RuleBase" id="RU361180"/>
    </source>
</evidence>
<sequence length="521" mass="59771">MIFQCVIHQIQRIDDTIANFENAFGDTPPEKMSEEKFKDFLNHHFLSPGHELLNCTPDGWQDNPEKLMSIVDPELREWALQLNAIWKKLCKEMDQKVSINPEKYSLLPLKHKFIAPGGRFREPYYWDAYWIIKGLIASELYEAAMQMVYNFANFIEKYGFVPNGGRVYYLQRSQPPMFIPSVYEIFDATQNASFVEEMMPFMVKEFEYWHNSGHQYNITINNNNYTVYRYRAQSNTPRPESYKEDVATAASANFTDKVSKQRIWRDLATAAETGQDFSTRWFADKKTLETIETTNVLPVDLNSFLCWNMDILSYLYDEVIRDDDESEKYRNILAKHRRAVHARSHAFDYPGGVPHSMVRDVDQQWDFPNGWGHINHMIIEGLRKSEAPAAQDAAFSLATKWVRGNYRVYKATKHMWEKYDVVGTIPVPGKGGEYEVQDGFGWTNGAILDLLVTYADRITAGNVGDDTTTPATSTKTFSQSMTNITTQTTSPSVASTVTSSKSTPSTTTTNDGKTFSLNFCE</sequence>
<evidence type="ECO:0000256" key="7">
    <source>
        <dbReference type="SAM" id="MobiDB-lite"/>
    </source>
</evidence>
<proteinExistence type="inferred from homology"/>